<feature type="transmembrane region" description="Helical" evidence="6">
    <location>
        <begin position="315"/>
        <end position="333"/>
    </location>
</feature>
<dbReference type="CDD" id="cd17365">
    <property type="entry name" value="MFS_PcaK_like"/>
    <property type="match status" value="1"/>
</dbReference>
<feature type="transmembrane region" description="Helical" evidence="6">
    <location>
        <begin position="405"/>
        <end position="424"/>
    </location>
</feature>
<dbReference type="AlphaFoldDB" id="A0A9D1PLH2"/>
<dbReference type="PANTHER" id="PTHR23508:SF10">
    <property type="entry name" value="CARBOXYLIC ACID TRANSPORTER PROTEIN HOMOLOG"/>
    <property type="match status" value="1"/>
</dbReference>
<feature type="transmembrane region" description="Helical" evidence="6">
    <location>
        <begin position="21"/>
        <end position="45"/>
    </location>
</feature>
<dbReference type="PROSITE" id="PS00216">
    <property type="entry name" value="SUGAR_TRANSPORT_1"/>
    <property type="match status" value="1"/>
</dbReference>
<dbReference type="PROSITE" id="PS00217">
    <property type="entry name" value="SUGAR_TRANSPORT_2"/>
    <property type="match status" value="1"/>
</dbReference>
<keyword evidence="4 6" id="KW-1133">Transmembrane helix</keyword>
<name>A0A9D1PLH2_9BACI</name>
<feature type="transmembrane region" description="Helical" evidence="6">
    <location>
        <begin position="374"/>
        <end position="399"/>
    </location>
</feature>
<feature type="transmembrane region" description="Helical" evidence="6">
    <location>
        <begin position="247"/>
        <end position="268"/>
    </location>
</feature>
<feature type="transmembrane region" description="Helical" evidence="6">
    <location>
        <begin position="178"/>
        <end position="199"/>
    </location>
</feature>
<dbReference type="PANTHER" id="PTHR23508">
    <property type="entry name" value="CARBOXYLIC ACID TRANSPORTER PROTEIN HOMOLOG"/>
    <property type="match status" value="1"/>
</dbReference>
<evidence type="ECO:0000256" key="3">
    <source>
        <dbReference type="ARBA" id="ARBA00022692"/>
    </source>
</evidence>
<protein>
    <submittedName>
        <fullName evidence="8">Aromatic acid/H+ symport family MFS transporter</fullName>
    </submittedName>
</protein>
<evidence type="ECO:0000256" key="1">
    <source>
        <dbReference type="ARBA" id="ARBA00004651"/>
    </source>
</evidence>
<dbReference type="GO" id="GO:0005886">
    <property type="term" value="C:plasma membrane"/>
    <property type="evidence" value="ECO:0007669"/>
    <property type="project" value="UniProtKB-SubCell"/>
</dbReference>
<dbReference type="EMBL" id="DXHX01000085">
    <property type="protein sequence ID" value="HIV74596.1"/>
    <property type="molecule type" value="Genomic_DNA"/>
</dbReference>
<evidence type="ECO:0000259" key="7">
    <source>
        <dbReference type="PROSITE" id="PS50850"/>
    </source>
</evidence>
<dbReference type="GO" id="GO:0046943">
    <property type="term" value="F:carboxylic acid transmembrane transporter activity"/>
    <property type="evidence" value="ECO:0007669"/>
    <property type="project" value="TreeGrafter"/>
</dbReference>
<keyword evidence="3 6" id="KW-0812">Transmembrane</keyword>
<comment type="subcellular location">
    <subcellularLocation>
        <location evidence="1">Cell membrane</location>
        <topology evidence="1">Multi-pass membrane protein</topology>
    </subcellularLocation>
</comment>
<feature type="transmembrane region" description="Helical" evidence="6">
    <location>
        <begin position="149"/>
        <end position="172"/>
    </location>
</feature>
<dbReference type="Pfam" id="PF07690">
    <property type="entry name" value="MFS_1"/>
    <property type="match status" value="1"/>
</dbReference>
<feature type="transmembrane region" description="Helical" evidence="6">
    <location>
        <begin position="339"/>
        <end position="362"/>
    </location>
</feature>
<keyword evidence="5 6" id="KW-0472">Membrane</keyword>
<dbReference type="SUPFAM" id="SSF103473">
    <property type="entry name" value="MFS general substrate transporter"/>
    <property type="match status" value="1"/>
</dbReference>
<dbReference type="Proteomes" id="UP000823937">
    <property type="component" value="Unassembled WGS sequence"/>
</dbReference>
<evidence type="ECO:0000313" key="9">
    <source>
        <dbReference type="Proteomes" id="UP000823937"/>
    </source>
</evidence>
<reference evidence="8" key="2">
    <citation type="submission" date="2021-04" db="EMBL/GenBank/DDBJ databases">
        <authorList>
            <person name="Gilroy R."/>
        </authorList>
    </citation>
    <scope>NUCLEOTIDE SEQUENCE</scope>
    <source>
        <strain evidence="8">CHK169-2315</strain>
    </source>
</reference>
<feature type="domain" description="Major facilitator superfamily (MFS) profile" evidence="7">
    <location>
        <begin position="24"/>
        <end position="427"/>
    </location>
</feature>
<sequence length="427" mass="46762">MSIETKALQKKQNVFSVSKTTKLVIVICWLAIFIEGYDLVVYGVVLPVLMTPEEWGISAGLAGSMGSYALLGMFIGSTIGGILSDKIGRKNVLIFSLIFLSVLMALTAMASSPTEFAIYRFIAGIGIGGLVPATAALTTEYSPMKYRSLMFVIMYSGFAFGGVGASISGMLFMDTLGWRSLFWLGVIPILLVPIIIMILPESLQYLKVKNREAEIERVIHKYKIDFTLEDEPGSASNGIKDVFTKKYIVPTILFSMIYIMAFLLIYGMNTWLPKIMEQAGYPMTSSMAFLLIFNLGAIFGGLLAGNIADKMEPKYVISMTYSLAMLSIFLLSFKLHIGLLYLLIAIAGFGTTGTTFVLASFVMKYYDANNRATALGFTSAVGRFGAVAGPILVGIIMTMELNYKYNFYLFAIIALLAACVPLFIPKK</sequence>
<evidence type="ECO:0000256" key="2">
    <source>
        <dbReference type="ARBA" id="ARBA00022448"/>
    </source>
</evidence>
<dbReference type="InterPro" id="IPR005829">
    <property type="entry name" value="Sugar_transporter_CS"/>
</dbReference>
<feature type="transmembrane region" description="Helical" evidence="6">
    <location>
        <begin position="117"/>
        <end position="137"/>
    </location>
</feature>
<dbReference type="InterPro" id="IPR036259">
    <property type="entry name" value="MFS_trans_sf"/>
</dbReference>
<feature type="transmembrane region" description="Helical" evidence="6">
    <location>
        <begin position="288"/>
        <end position="308"/>
    </location>
</feature>
<evidence type="ECO:0000256" key="5">
    <source>
        <dbReference type="ARBA" id="ARBA00023136"/>
    </source>
</evidence>
<proteinExistence type="predicted"/>
<gene>
    <name evidence="8" type="ORF">H9895_05870</name>
</gene>
<comment type="caution">
    <text evidence="8">The sequence shown here is derived from an EMBL/GenBank/DDBJ whole genome shotgun (WGS) entry which is preliminary data.</text>
</comment>
<evidence type="ECO:0000313" key="8">
    <source>
        <dbReference type="EMBL" id="HIV74596.1"/>
    </source>
</evidence>
<accession>A0A9D1PLH2</accession>
<dbReference type="InterPro" id="IPR011701">
    <property type="entry name" value="MFS"/>
</dbReference>
<keyword evidence="2" id="KW-0813">Transport</keyword>
<dbReference type="PROSITE" id="PS50850">
    <property type="entry name" value="MFS"/>
    <property type="match status" value="1"/>
</dbReference>
<evidence type="ECO:0000256" key="6">
    <source>
        <dbReference type="SAM" id="Phobius"/>
    </source>
</evidence>
<organism evidence="8 9">
    <name type="scientific">Candidatus Pseudogracilibacillus intestinigallinarum</name>
    <dbReference type="NCBI Taxonomy" id="2838742"/>
    <lineage>
        <taxon>Bacteria</taxon>
        <taxon>Bacillati</taxon>
        <taxon>Bacillota</taxon>
        <taxon>Bacilli</taxon>
        <taxon>Bacillales</taxon>
        <taxon>Bacillaceae</taxon>
        <taxon>Pseudogracilibacillus</taxon>
    </lineage>
</organism>
<dbReference type="Gene3D" id="1.20.1250.20">
    <property type="entry name" value="MFS general substrate transporter like domains"/>
    <property type="match status" value="2"/>
</dbReference>
<feature type="transmembrane region" description="Helical" evidence="6">
    <location>
        <begin position="65"/>
        <end position="83"/>
    </location>
</feature>
<feature type="transmembrane region" description="Helical" evidence="6">
    <location>
        <begin position="92"/>
        <end position="111"/>
    </location>
</feature>
<reference evidence="8" key="1">
    <citation type="journal article" date="2021" name="PeerJ">
        <title>Extensive microbial diversity within the chicken gut microbiome revealed by metagenomics and culture.</title>
        <authorList>
            <person name="Gilroy R."/>
            <person name="Ravi A."/>
            <person name="Getino M."/>
            <person name="Pursley I."/>
            <person name="Horton D.L."/>
            <person name="Alikhan N.F."/>
            <person name="Baker D."/>
            <person name="Gharbi K."/>
            <person name="Hall N."/>
            <person name="Watson M."/>
            <person name="Adriaenssens E.M."/>
            <person name="Foster-Nyarko E."/>
            <person name="Jarju S."/>
            <person name="Secka A."/>
            <person name="Antonio M."/>
            <person name="Oren A."/>
            <person name="Chaudhuri R.R."/>
            <person name="La Ragione R."/>
            <person name="Hildebrand F."/>
            <person name="Pallen M.J."/>
        </authorList>
    </citation>
    <scope>NUCLEOTIDE SEQUENCE</scope>
    <source>
        <strain evidence="8">CHK169-2315</strain>
    </source>
</reference>
<dbReference type="InterPro" id="IPR020846">
    <property type="entry name" value="MFS_dom"/>
</dbReference>
<evidence type="ECO:0000256" key="4">
    <source>
        <dbReference type="ARBA" id="ARBA00022989"/>
    </source>
</evidence>